<organism evidence="1 2">
    <name type="scientific">Secundilactobacillus pentosiphilus</name>
    <dbReference type="NCBI Taxonomy" id="1714682"/>
    <lineage>
        <taxon>Bacteria</taxon>
        <taxon>Bacillati</taxon>
        <taxon>Bacillota</taxon>
        <taxon>Bacilli</taxon>
        <taxon>Lactobacillales</taxon>
        <taxon>Lactobacillaceae</taxon>
        <taxon>Secundilactobacillus</taxon>
    </lineage>
</organism>
<accession>A0A1Z5IZ19</accession>
<sequence>MKTNNQVIKELKAERDELWTRFSRLDHFIDTEEYGELPVHHQRLIQKQWDSMDDYYRALNSRIADLEGK</sequence>
<dbReference type="InterPro" id="IPR054052">
    <property type="entry name" value="Y16Q-like"/>
</dbReference>
<dbReference type="EMBL" id="BCMI01000035">
    <property type="protein sequence ID" value="GAX07090.1"/>
    <property type="molecule type" value="Genomic_DNA"/>
</dbReference>
<name>A0A1Z5IZ19_9LACO</name>
<comment type="caution">
    <text evidence="1">The sequence shown here is derived from an EMBL/GenBank/DDBJ whole genome shotgun (WGS) entry which is preliminary data.</text>
</comment>
<evidence type="ECO:0008006" key="3">
    <source>
        <dbReference type="Google" id="ProtNLM"/>
    </source>
</evidence>
<reference evidence="1 2" key="1">
    <citation type="submission" date="2015-11" db="EMBL/GenBank/DDBJ databases">
        <title>Draft genome sequences of new species of the genus Lactobacillus isolated from orchardgrass silage.</title>
        <authorList>
            <person name="Tohno M."/>
            <person name="Tanizawa Y."/>
            <person name="Arita M."/>
        </authorList>
    </citation>
    <scope>NUCLEOTIDE SEQUENCE [LARGE SCALE GENOMIC DNA]</scope>
    <source>
        <strain evidence="1 2">IWT25</strain>
    </source>
</reference>
<dbReference type="Pfam" id="PF21825">
    <property type="entry name" value="crAss001_48"/>
    <property type="match status" value="1"/>
</dbReference>
<proteinExistence type="predicted"/>
<evidence type="ECO:0000313" key="1">
    <source>
        <dbReference type="EMBL" id="GAX07090.1"/>
    </source>
</evidence>
<gene>
    <name evidence="1" type="ORF">IWT25_02438</name>
</gene>
<evidence type="ECO:0000313" key="2">
    <source>
        <dbReference type="Proteomes" id="UP000198414"/>
    </source>
</evidence>
<dbReference type="Proteomes" id="UP000198414">
    <property type="component" value="Unassembled WGS sequence"/>
</dbReference>
<dbReference type="RefSeq" id="WP_089121987.1">
    <property type="nucleotide sequence ID" value="NZ_BCMI01000035.1"/>
</dbReference>
<protein>
    <recommendedName>
        <fullName evidence="3">Phage protein</fullName>
    </recommendedName>
</protein>
<dbReference type="AlphaFoldDB" id="A0A1Z5IZ19"/>